<evidence type="ECO:0000313" key="1">
    <source>
        <dbReference type="EMBL" id="ORY62494.1"/>
    </source>
</evidence>
<sequence>MDLLHLLPMAIIMFLSYIWPSLAYWHLLGCQITAVPVVILRRAINILPPCHDEPLAPALEPSSQKSLTSQRD</sequence>
<dbReference type="EMBL" id="MCFJ01000009">
    <property type="protein sequence ID" value="ORY62494.1"/>
    <property type="molecule type" value="Genomic_DNA"/>
</dbReference>
<dbReference type="RefSeq" id="XP_040714330.1">
    <property type="nucleotide sequence ID" value="XM_040860595.1"/>
</dbReference>
<keyword evidence="2" id="KW-1185">Reference proteome</keyword>
<proteinExistence type="predicted"/>
<organism evidence="1 2">
    <name type="scientific">Pseudomassariella vexata</name>
    <dbReference type="NCBI Taxonomy" id="1141098"/>
    <lineage>
        <taxon>Eukaryota</taxon>
        <taxon>Fungi</taxon>
        <taxon>Dikarya</taxon>
        <taxon>Ascomycota</taxon>
        <taxon>Pezizomycotina</taxon>
        <taxon>Sordariomycetes</taxon>
        <taxon>Xylariomycetidae</taxon>
        <taxon>Amphisphaeriales</taxon>
        <taxon>Pseudomassariaceae</taxon>
        <taxon>Pseudomassariella</taxon>
    </lineage>
</organism>
<evidence type="ECO:0000313" key="2">
    <source>
        <dbReference type="Proteomes" id="UP000193689"/>
    </source>
</evidence>
<name>A0A1Y2DTL8_9PEZI</name>
<gene>
    <name evidence="1" type="ORF">BCR38DRAFT_438845</name>
</gene>
<reference evidence="1 2" key="1">
    <citation type="submission" date="2016-07" db="EMBL/GenBank/DDBJ databases">
        <title>Pervasive Adenine N6-methylation of Active Genes in Fungi.</title>
        <authorList>
            <consortium name="DOE Joint Genome Institute"/>
            <person name="Mondo S.J."/>
            <person name="Dannebaum R.O."/>
            <person name="Kuo R.C."/>
            <person name="Labutti K."/>
            <person name="Haridas S."/>
            <person name="Kuo A."/>
            <person name="Salamov A."/>
            <person name="Ahrendt S.R."/>
            <person name="Lipzen A."/>
            <person name="Sullivan W."/>
            <person name="Andreopoulos W.B."/>
            <person name="Clum A."/>
            <person name="Lindquist E."/>
            <person name="Daum C."/>
            <person name="Ramamoorthy G.K."/>
            <person name="Gryganskyi A."/>
            <person name="Culley D."/>
            <person name="Magnuson J.K."/>
            <person name="James T.Y."/>
            <person name="O'Malley M.A."/>
            <person name="Stajich J.E."/>
            <person name="Spatafora J.W."/>
            <person name="Visel A."/>
            <person name="Grigoriev I.V."/>
        </authorList>
    </citation>
    <scope>NUCLEOTIDE SEQUENCE [LARGE SCALE GENOMIC DNA]</scope>
    <source>
        <strain evidence="1 2">CBS 129021</strain>
    </source>
</reference>
<dbReference type="Proteomes" id="UP000193689">
    <property type="component" value="Unassembled WGS sequence"/>
</dbReference>
<protein>
    <submittedName>
        <fullName evidence="1">Uncharacterized protein</fullName>
    </submittedName>
</protein>
<dbReference type="AlphaFoldDB" id="A0A1Y2DTL8"/>
<comment type="caution">
    <text evidence="1">The sequence shown here is derived from an EMBL/GenBank/DDBJ whole genome shotgun (WGS) entry which is preliminary data.</text>
</comment>
<dbReference type="InParanoid" id="A0A1Y2DTL8"/>
<accession>A0A1Y2DTL8</accession>
<dbReference type="GeneID" id="63776807"/>